<evidence type="ECO:0000256" key="2">
    <source>
        <dbReference type="SAM" id="MobiDB-lite"/>
    </source>
</evidence>
<organism evidence="4 5">
    <name type="scientific">Salipiger mucosus DSM 16094</name>
    <dbReference type="NCBI Taxonomy" id="1123237"/>
    <lineage>
        <taxon>Bacteria</taxon>
        <taxon>Pseudomonadati</taxon>
        <taxon>Pseudomonadota</taxon>
        <taxon>Alphaproteobacteria</taxon>
        <taxon>Rhodobacterales</taxon>
        <taxon>Roseobacteraceae</taxon>
        <taxon>Salipiger</taxon>
    </lineage>
</organism>
<sequence>MGRCYPHLTFEERRKLAKWREAKMPVPEIADRLGRAPSTIYRELRRNVFEDEEMPELNGYHALVAQKIYEERRAVHRKLIRNPEIKAAVEDALKNGWSPEQIAGRMRLERHPIRVSHETIYRFAYSKEGRAEQFHRHLPEHRRRRRPRGQRRHHRGHIFDAQSLRNRPAEVADRAEFGHWECDLLMFRKENGKVNVTSLVERVSRFTVVLRNEDRQSKPIMEALIGGLSKLPADARRSITFDRGTEFSAWPRLKDGMGTDSWFCDPQAPWQKGTVENTNNRLRRHLPRSTDPISLTQQRLRTICRKLNATPRKCLGYRTPAEVFESRLLEIRNRPE</sequence>
<keyword evidence="5" id="KW-1185">Reference proteome</keyword>
<proteinExistence type="predicted"/>
<dbReference type="InterPro" id="IPR001584">
    <property type="entry name" value="Integrase_cat-core"/>
</dbReference>
<name>S9QQG3_9RHOB</name>
<dbReference type="InterPro" id="IPR051917">
    <property type="entry name" value="Transposase-Integrase"/>
</dbReference>
<dbReference type="PANTHER" id="PTHR10948:SF23">
    <property type="entry name" value="TRANSPOSASE INSI FOR INSERTION SEQUENCE ELEMENT IS30A-RELATED"/>
    <property type="match status" value="1"/>
</dbReference>
<comment type="caution">
    <text evidence="4">The sequence shown here is derived from an EMBL/GenBank/DDBJ whole genome shotgun (WGS) entry which is preliminary data.</text>
</comment>
<dbReference type="InterPro" id="IPR036397">
    <property type="entry name" value="RNaseH_sf"/>
</dbReference>
<dbReference type="eggNOG" id="COG2826">
    <property type="taxonomic scope" value="Bacteria"/>
</dbReference>
<feature type="compositionally biased region" description="Basic residues" evidence="2">
    <location>
        <begin position="138"/>
        <end position="156"/>
    </location>
</feature>
<protein>
    <recommendedName>
        <fullName evidence="3">Integrase catalytic domain-containing protein</fullName>
    </recommendedName>
</protein>
<dbReference type="OrthoDB" id="9803231at2"/>
<keyword evidence="1" id="KW-0233">DNA recombination</keyword>
<dbReference type="InterPro" id="IPR025246">
    <property type="entry name" value="IS30-like_HTH"/>
</dbReference>
<dbReference type="GO" id="GO:0015074">
    <property type="term" value="P:DNA integration"/>
    <property type="evidence" value="ECO:0007669"/>
    <property type="project" value="InterPro"/>
</dbReference>
<accession>S9QQG3</accession>
<dbReference type="NCBIfam" id="NF033563">
    <property type="entry name" value="transpos_IS30"/>
    <property type="match status" value="1"/>
</dbReference>
<evidence type="ECO:0000313" key="4">
    <source>
        <dbReference type="EMBL" id="EPX83616.1"/>
    </source>
</evidence>
<dbReference type="GO" id="GO:0006310">
    <property type="term" value="P:DNA recombination"/>
    <property type="evidence" value="ECO:0007669"/>
    <property type="project" value="UniProtKB-KW"/>
</dbReference>
<dbReference type="SUPFAM" id="SSF53098">
    <property type="entry name" value="Ribonuclease H-like"/>
    <property type="match status" value="1"/>
</dbReference>
<evidence type="ECO:0000313" key="5">
    <source>
        <dbReference type="Proteomes" id="UP000015347"/>
    </source>
</evidence>
<dbReference type="HOGENOM" id="CLU_035706_0_1_5"/>
<feature type="domain" description="Integrase catalytic" evidence="3">
    <location>
        <begin position="164"/>
        <end position="328"/>
    </location>
</feature>
<dbReference type="RefSeq" id="WP_020040290.1">
    <property type="nucleotide sequence ID" value="NZ_KE557274.1"/>
</dbReference>
<dbReference type="Pfam" id="PF13936">
    <property type="entry name" value="HTH_38"/>
    <property type="match status" value="1"/>
</dbReference>
<dbReference type="GO" id="GO:0032196">
    <property type="term" value="P:transposition"/>
    <property type="evidence" value="ECO:0007669"/>
    <property type="project" value="TreeGrafter"/>
</dbReference>
<dbReference type="AlphaFoldDB" id="S9QQG3"/>
<dbReference type="GO" id="GO:0003676">
    <property type="term" value="F:nucleic acid binding"/>
    <property type="evidence" value="ECO:0007669"/>
    <property type="project" value="InterPro"/>
</dbReference>
<dbReference type="STRING" id="1123237.Salmuc_02224"/>
<dbReference type="EMBL" id="APVH01000015">
    <property type="protein sequence ID" value="EPX83616.1"/>
    <property type="molecule type" value="Genomic_DNA"/>
</dbReference>
<dbReference type="Gene3D" id="3.30.420.10">
    <property type="entry name" value="Ribonuclease H-like superfamily/Ribonuclease H"/>
    <property type="match status" value="1"/>
</dbReference>
<gene>
    <name evidence="4" type="ORF">Salmuc_02224</name>
</gene>
<feature type="region of interest" description="Disordered" evidence="2">
    <location>
        <begin position="134"/>
        <end position="158"/>
    </location>
</feature>
<dbReference type="PANTHER" id="PTHR10948">
    <property type="entry name" value="TRANSPOSASE"/>
    <property type="match status" value="1"/>
</dbReference>
<dbReference type="GO" id="GO:0004803">
    <property type="term" value="F:transposase activity"/>
    <property type="evidence" value="ECO:0007669"/>
    <property type="project" value="TreeGrafter"/>
</dbReference>
<evidence type="ECO:0000256" key="1">
    <source>
        <dbReference type="ARBA" id="ARBA00023172"/>
    </source>
</evidence>
<dbReference type="InterPro" id="IPR053392">
    <property type="entry name" value="Transposase_IS30-like"/>
</dbReference>
<dbReference type="Proteomes" id="UP000015347">
    <property type="component" value="Unassembled WGS sequence"/>
</dbReference>
<dbReference type="InterPro" id="IPR012337">
    <property type="entry name" value="RNaseH-like_sf"/>
</dbReference>
<dbReference type="PROSITE" id="PS50994">
    <property type="entry name" value="INTEGRASE"/>
    <property type="match status" value="1"/>
</dbReference>
<reference evidence="5" key="1">
    <citation type="journal article" date="2014" name="Stand. Genomic Sci.">
        <title>Genome sequence of the exopolysaccharide-producing Salipiger mucosus type strain (DSM 16094(T)), a moderately halophilic member of the Roseobacter clade.</title>
        <authorList>
            <person name="Riedel T."/>
            <person name="Spring S."/>
            <person name="Fiebig A."/>
            <person name="Petersen J."/>
            <person name="Kyrpides N.C."/>
            <person name="Goker M."/>
            <person name="Klenk H.P."/>
        </authorList>
    </citation>
    <scope>NUCLEOTIDE SEQUENCE [LARGE SCALE GENOMIC DNA]</scope>
    <source>
        <strain evidence="5">DSM 16094</strain>
    </source>
</reference>
<dbReference type="GO" id="GO:0005829">
    <property type="term" value="C:cytosol"/>
    <property type="evidence" value="ECO:0007669"/>
    <property type="project" value="TreeGrafter"/>
</dbReference>
<evidence type="ECO:0000259" key="3">
    <source>
        <dbReference type="PROSITE" id="PS50994"/>
    </source>
</evidence>